<organism evidence="8 9">
    <name type="scientific">Heliorestis convoluta</name>
    <dbReference type="NCBI Taxonomy" id="356322"/>
    <lineage>
        <taxon>Bacteria</taxon>
        <taxon>Bacillati</taxon>
        <taxon>Bacillota</taxon>
        <taxon>Clostridia</taxon>
        <taxon>Eubacteriales</taxon>
        <taxon>Heliobacteriaceae</taxon>
        <taxon>Heliorestis</taxon>
    </lineage>
</organism>
<dbReference type="GO" id="GO:0005524">
    <property type="term" value="F:ATP binding"/>
    <property type="evidence" value="ECO:0007669"/>
    <property type="project" value="UniProtKB-KW"/>
</dbReference>
<dbReference type="PANTHER" id="PTHR42781:SF4">
    <property type="entry name" value="SPERMIDINE_PUTRESCINE IMPORT ATP-BINDING PROTEIN POTA"/>
    <property type="match status" value="1"/>
</dbReference>
<keyword evidence="5" id="KW-0764">Sulfate transport</keyword>
<dbReference type="Gene3D" id="3.40.50.300">
    <property type="entry name" value="P-loop containing nucleotide triphosphate hydrolases"/>
    <property type="match status" value="1"/>
</dbReference>
<dbReference type="SUPFAM" id="SSF50331">
    <property type="entry name" value="MOP-like"/>
    <property type="match status" value="1"/>
</dbReference>
<dbReference type="Gene3D" id="2.40.50.100">
    <property type="match status" value="1"/>
</dbReference>
<dbReference type="InterPro" id="IPR050093">
    <property type="entry name" value="ABC_SmlMolc_Importer"/>
</dbReference>
<dbReference type="GO" id="GO:0015419">
    <property type="term" value="F:ABC-type sulfate transporter activity"/>
    <property type="evidence" value="ECO:0007669"/>
    <property type="project" value="InterPro"/>
</dbReference>
<dbReference type="Pfam" id="PF00005">
    <property type="entry name" value="ABC_tran"/>
    <property type="match status" value="1"/>
</dbReference>
<evidence type="ECO:0000256" key="3">
    <source>
        <dbReference type="ARBA" id="ARBA00022840"/>
    </source>
</evidence>
<dbReference type="InterPro" id="IPR003593">
    <property type="entry name" value="AAA+_ATPase"/>
</dbReference>
<evidence type="ECO:0000256" key="2">
    <source>
        <dbReference type="ARBA" id="ARBA00022741"/>
    </source>
</evidence>
<dbReference type="GO" id="GO:0015418">
    <property type="term" value="F:ABC-type quaternary ammonium compound transporting activity"/>
    <property type="evidence" value="ECO:0007669"/>
    <property type="project" value="UniProtKB-EC"/>
</dbReference>
<dbReference type="InterPro" id="IPR003439">
    <property type="entry name" value="ABC_transporter-like_ATP-bd"/>
</dbReference>
<dbReference type="EC" id="7.6.2.9" evidence="6"/>
<dbReference type="InterPro" id="IPR005666">
    <property type="entry name" value="Sulph_transpt1"/>
</dbReference>
<evidence type="ECO:0000259" key="7">
    <source>
        <dbReference type="PROSITE" id="PS50893"/>
    </source>
</evidence>
<dbReference type="PROSITE" id="PS00211">
    <property type="entry name" value="ABC_TRANSPORTER_1"/>
    <property type="match status" value="1"/>
</dbReference>
<evidence type="ECO:0000313" key="9">
    <source>
        <dbReference type="Proteomes" id="UP000366051"/>
    </source>
</evidence>
<keyword evidence="3 8" id="KW-0067">ATP-binding</keyword>
<feature type="domain" description="ABC transporter" evidence="7">
    <location>
        <begin position="3"/>
        <end position="234"/>
    </location>
</feature>
<keyword evidence="2" id="KW-0547">Nucleotide-binding</keyword>
<dbReference type="OrthoDB" id="9802264at2"/>
<dbReference type="Pfam" id="PF08402">
    <property type="entry name" value="TOBE_2"/>
    <property type="match status" value="1"/>
</dbReference>
<evidence type="ECO:0000313" key="8">
    <source>
        <dbReference type="EMBL" id="QGG49122.1"/>
    </source>
</evidence>
<dbReference type="FunFam" id="3.40.50.300:FF:000425">
    <property type="entry name" value="Probable ABC transporter, ATP-binding subunit"/>
    <property type="match status" value="1"/>
</dbReference>
<evidence type="ECO:0000256" key="5">
    <source>
        <dbReference type="ARBA" id="ARBA00023032"/>
    </source>
</evidence>
<dbReference type="PROSITE" id="PS50893">
    <property type="entry name" value="ABC_TRANSPORTER_2"/>
    <property type="match status" value="1"/>
</dbReference>
<dbReference type="InterPro" id="IPR017871">
    <property type="entry name" value="ABC_transporter-like_CS"/>
</dbReference>
<dbReference type="InterPro" id="IPR008995">
    <property type="entry name" value="Mo/tungstate-bd_C_term_dom"/>
</dbReference>
<dbReference type="KEGG" id="hcv:FTV88_3047"/>
<proteinExistence type="predicted"/>
<keyword evidence="1" id="KW-0813">Transport</keyword>
<dbReference type="SUPFAM" id="SSF52540">
    <property type="entry name" value="P-loop containing nucleoside triphosphate hydrolases"/>
    <property type="match status" value="1"/>
</dbReference>
<reference evidence="9" key="1">
    <citation type="submission" date="2019-11" db="EMBL/GenBank/DDBJ databases">
        <title>Genome sequence of Heliorestis convoluta strain HH, an alkaliphilic and minimalistic phototrophic bacterium from a soda lake in Egypt.</title>
        <authorList>
            <person name="Dewey E.D."/>
            <person name="Stokes L.M."/>
            <person name="Burchell B.M."/>
            <person name="Shaffer K.N."/>
            <person name="Huntington A.M."/>
            <person name="Baker J.M."/>
            <person name="Nadendla S."/>
            <person name="Giglio M.G."/>
            <person name="Touchman J.W."/>
            <person name="Blankenship R.E."/>
            <person name="Madigan M.T."/>
            <person name="Sattley W.M."/>
        </authorList>
    </citation>
    <scope>NUCLEOTIDE SEQUENCE [LARGE SCALE GENOMIC DNA]</scope>
    <source>
        <strain evidence="9">HH</strain>
    </source>
</reference>
<gene>
    <name evidence="8" type="primary">cysA</name>
    <name evidence="8" type="ORF">FTV88_3047</name>
</gene>
<keyword evidence="9" id="KW-1185">Reference proteome</keyword>
<dbReference type="GO" id="GO:0043190">
    <property type="term" value="C:ATP-binding cassette (ABC) transporter complex"/>
    <property type="evidence" value="ECO:0007669"/>
    <property type="project" value="InterPro"/>
</dbReference>
<dbReference type="Proteomes" id="UP000366051">
    <property type="component" value="Chromosome"/>
</dbReference>
<dbReference type="PANTHER" id="PTHR42781">
    <property type="entry name" value="SPERMIDINE/PUTRESCINE IMPORT ATP-BINDING PROTEIN POTA"/>
    <property type="match status" value="1"/>
</dbReference>
<dbReference type="InterPro" id="IPR013611">
    <property type="entry name" value="Transp-assoc_OB_typ2"/>
</dbReference>
<evidence type="ECO:0000256" key="1">
    <source>
        <dbReference type="ARBA" id="ARBA00022448"/>
    </source>
</evidence>
<dbReference type="SMART" id="SM00382">
    <property type="entry name" value="AAA"/>
    <property type="match status" value="1"/>
</dbReference>
<dbReference type="NCBIfam" id="TIGR00968">
    <property type="entry name" value="3a0106s01"/>
    <property type="match status" value="1"/>
</dbReference>
<sequence>MSIVVKNVVKKFPGGTEVLKDLSFQLEEEEMTALLGPSGSGKTTLLRIIAGLEQPCAGEIHIMGKRVDLLPPQQRGIGFVFQNYALFQHMTVYDNIAFGLKIKKKDKDTIHEKVFMFLEKMALQGLENRYPHQLSGGQQQRVALARALASEPKLLLLDEPFAAVDAKLRKELRQWIVKLHEELKLTSIFVTHDQQEALEVADRVAVFNLGKLEQLGTPREIYHRPATPFVASFVGDVNYYRTKVKNGNADLGALQIRAYRLIEGSDVEVVIRPEDVRIEPYHEKADVKAQVRQTTFLGDFFKVEMVIADQQSIIATVPKEQGWVIQPQDWVSVKIISSKLFTKERTPALTLLQKRKDIEDLGQAAQA</sequence>
<dbReference type="AlphaFoldDB" id="A0A5Q2N6V6"/>
<protein>
    <recommendedName>
        <fullName evidence="6">ABC-type quaternary amine transporter</fullName>
        <ecNumber evidence="6">7.6.2.9</ecNumber>
    </recommendedName>
</protein>
<dbReference type="RefSeq" id="WP_153726161.1">
    <property type="nucleotide sequence ID" value="NZ_CP045875.1"/>
</dbReference>
<evidence type="ECO:0000256" key="6">
    <source>
        <dbReference type="ARBA" id="ARBA00066388"/>
    </source>
</evidence>
<name>A0A5Q2N6V6_9FIRM</name>
<dbReference type="EMBL" id="CP045875">
    <property type="protein sequence ID" value="QGG49122.1"/>
    <property type="molecule type" value="Genomic_DNA"/>
</dbReference>
<keyword evidence="4" id="KW-1278">Translocase</keyword>
<accession>A0A5Q2N6V6</accession>
<dbReference type="InterPro" id="IPR027417">
    <property type="entry name" value="P-loop_NTPase"/>
</dbReference>
<evidence type="ECO:0000256" key="4">
    <source>
        <dbReference type="ARBA" id="ARBA00022967"/>
    </source>
</evidence>
<dbReference type="GO" id="GO:0016887">
    <property type="term" value="F:ATP hydrolysis activity"/>
    <property type="evidence" value="ECO:0007669"/>
    <property type="project" value="InterPro"/>
</dbReference>